<proteinExistence type="predicted"/>
<reference evidence="1" key="1">
    <citation type="submission" date="2018-05" db="EMBL/GenBank/DDBJ databases">
        <authorList>
            <person name="Lanie J.A."/>
            <person name="Ng W.-L."/>
            <person name="Kazmierczak K.M."/>
            <person name="Andrzejewski T.M."/>
            <person name="Davidsen T.M."/>
            <person name="Wayne K.J."/>
            <person name="Tettelin H."/>
            <person name="Glass J.I."/>
            <person name="Rusch D."/>
            <person name="Podicherti R."/>
            <person name="Tsui H.-C.T."/>
            <person name="Winkler M.E."/>
        </authorList>
    </citation>
    <scope>NUCLEOTIDE SEQUENCE</scope>
</reference>
<dbReference type="AlphaFoldDB" id="A0A382V286"/>
<accession>A0A382V286</accession>
<name>A0A382V286_9ZZZZ</name>
<dbReference type="EMBL" id="UINC01148653">
    <property type="protein sequence ID" value="SVD40666.1"/>
    <property type="molecule type" value="Genomic_DNA"/>
</dbReference>
<protein>
    <submittedName>
        <fullName evidence="1">Uncharacterized protein</fullName>
    </submittedName>
</protein>
<evidence type="ECO:0000313" key="1">
    <source>
        <dbReference type="EMBL" id="SVD40666.1"/>
    </source>
</evidence>
<feature type="non-terminal residue" evidence="1">
    <location>
        <position position="41"/>
    </location>
</feature>
<gene>
    <name evidence="1" type="ORF">METZ01_LOCUS393520</name>
</gene>
<sequence>MIVYCYGCRRAIQLGDGYETDRAGNRYHITCHRNNIVVKPW</sequence>
<organism evidence="1">
    <name type="scientific">marine metagenome</name>
    <dbReference type="NCBI Taxonomy" id="408172"/>
    <lineage>
        <taxon>unclassified sequences</taxon>
        <taxon>metagenomes</taxon>
        <taxon>ecological metagenomes</taxon>
    </lineage>
</organism>